<keyword evidence="3 6" id="KW-0812">Transmembrane</keyword>
<dbReference type="EMBL" id="GL376560">
    <property type="status" value="NOT_ANNOTATED_CDS"/>
    <property type="molecule type" value="Genomic_DNA"/>
</dbReference>
<evidence type="ECO:0000256" key="6">
    <source>
        <dbReference type="RuleBase" id="RU361264"/>
    </source>
</evidence>
<keyword evidence="4 6" id="KW-1133">Transmembrane helix</keyword>
<comment type="similarity">
    <text evidence="2 6">Belongs to the YIP1 family.</text>
</comment>
<accession>K3WPR2</accession>
<dbReference type="GO" id="GO:0031267">
    <property type="term" value="F:small GTPase binding"/>
    <property type="evidence" value="ECO:0007669"/>
    <property type="project" value="InterPro"/>
</dbReference>
<sequence>MEDVKSAAHALNDRGSGLDFEVSVAEGDDFEAGLMSPKVRDTLMGKKAGYNDGSKEDGARGGMCGCFTLAYYKPYFDVDTADVQQRLTRALLPFKKNPTFAEMIAPSPDAYGPFWLSTTLVFCLASCSNVASYMDFDGDISEWSYDFSRLASAYTLVETFLFGLPVLLWLLGKYMSVPMTLSFLLCLYGYSMAIFIPASIVCMAPADGFDWVVLLLSMAWSLFFLLNNLWSVISEHLSKEKMLPVLAFISATHLVWAILMKLLFF</sequence>
<feature type="transmembrane region" description="Helical" evidence="6">
    <location>
        <begin position="183"/>
        <end position="206"/>
    </location>
</feature>
<reference evidence="9" key="1">
    <citation type="journal article" date="2010" name="Genome Biol.">
        <title>Genome sequence of the necrotrophic plant pathogen Pythium ultimum reveals original pathogenicity mechanisms and effector repertoire.</title>
        <authorList>
            <person name="Levesque C.A."/>
            <person name="Brouwer H."/>
            <person name="Cano L."/>
            <person name="Hamilton J.P."/>
            <person name="Holt C."/>
            <person name="Huitema E."/>
            <person name="Raffaele S."/>
            <person name="Robideau G.P."/>
            <person name="Thines M."/>
            <person name="Win J."/>
            <person name="Zerillo M.M."/>
            <person name="Beakes G.W."/>
            <person name="Boore J.L."/>
            <person name="Busam D."/>
            <person name="Dumas B."/>
            <person name="Ferriera S."/>
            <person name="Fuerstenberg S.I."/>
            <person name="Gachon C.M."/>
            <person name="Gaulin E."/>
            <person name="Govers F."/>
            <person name="Grenville-Briggs L."/>
            <person name="Horner N."/>
            <person name="Hostetler J."/>
            <person name="Jiang R.H."/>
            <person name="Johnson J."/>
            <person name="Krajaejun T."/>
            <person name="Lin H."/>
            <person name="Meijer H.J."/>
            <person name="Moore B."/>
            <person name="Morris P."/>
            <person name="Phuntmart V."/>
            <person name="Puiu D."/>
            <person name="Shetty J."/>
            <person name="Stajich J.E."/>
            <person name="Tripathy S."/>
            <person name="Wawra S."/>
            <person name="van West P."/>
            <person name="Whitty B.R."/>
            <person name="Coutinho P.M."/>
            <person name="Henrissat B."/>
            <person name="Martin F."/>
            <person name="Thomas P.D."/>
            <person name="Tyler B.M."/>
            <person name="De Vries R.P."/>
            <person name="Kamoun S."/>
            <person name="Yandell M."/>
            <person name="Tisserat N."/>
            <person name="Buell C.R."/>
        </authorList>
    </citation>
    <scope>NUCLEOTIDE SEQUENCE</scope>
    <source>
        <strain evidence="9">DAOM:BR144</strain>
    </source>
</reference>
<dbReference type="VEuPathDB" id="FungiDB:PYU1_G006939"/>
<evidence type="ECO:0000256" key="2">
    <source>
        <dbReference type="ARBA" id="ARBA00010596"/>
    </source>
</evidence>
<evidence type="ECO:0000313" key="8">
    <source>
        <dbReference type="EnsemblProtists" id="PYU1_T006954"/>
    </source>
</evidence>
<keyword evidence="9" id="KW-1185">Reference proteome</keyword>
<evidence type="ECO:0000256" key="5">
    <source>
        <dbReference type="ARBA" id="ARBA00023136"/>
    </source>
</evidence>
<comment type="subcellular location">
    <subcellularLocation>
        <location evidence="6">Golgi apparatus membrane</location>
        <topology evidence="6">Multi-pass membrane protein</topology>
    </subcellularLocation>
    <subcellularLocation>
        <location evidence="1">Membrane</location>
        <topology evidence="1">Multi-pass membrane protein</topology>
    </subcellularLocation>
</comment>
<name>K3WPR2_GLOUD</name>
<evidence type="ECO:0000256" key="4">
    <source>
        <dbReference type="ARBA" id="ARBA00022989"/>
    </source>
</evidence>
<evidence type="ECO:0000313" key="9">
    <source>
        <dbReference type="Proteomes" id="UP000019132"/>
    </source>
</evidence>
<feature type="transmembrane region" description="Helical" evidence="6">
    <location>
        <begin position="242"/>
        <end position="264"/>
    </location>
</feature>
<reference evidence="8" key="3">
    <citation type="submission" date="2015-02" db="UniProtKB">
        <authorList>
            <consortium name="EnsemblProtists"/>
        </authorList>
    </citation>
    <scope>IDENTIFICATION</scope>
    <source>
        <strain evidence="8">DAOM BR144</strain>
    </source>
</reference>
<evidence type="ECO:0000259" key="7">
    <source>
        <dbReference type="Pfam" id="PF04893"/>
    </source>
</evidence>
<dbReference type="STRING" id="431595.K3WPR2"/>
<dbReference type="InterPro" id="IPR039765">
    <property type="entry name" value="Yip5/YIPF1/YIPF2"/>
</dbReference>
<dbReference type="EnsemblProtists" id="PYU1_T006954">
    <property type="protein sequence ID" value="PYU1_T006954"/>
    <property type="gene ID" value="PYU1_G006939"/>
</dbReference>
<dbReference type="PANTHER" id="PTHR12822">
    <property type="entry name" value="PROTEIN YIPF"/>
    <property type="match status" value="1"/>
</dbReference>
<dbReference type="HOGENOM" id="CLU_059606_2_2_1"/>
<dbReference type="Pfam" id="PF04893">
    <property type="entry name" value="Yip1"/>
    <property type="match status" value="1"/>
</dbReference>
<keyword evidence="5 6" id="KW-0472">Membrane</keyword>
<evidence type="ECO:0000256" key="1">
    <source>
        <dbReference type="ARBA" id="ARBA00004141"/>
    </source>
</evidence>
<feature type="transmembrane region" description="Helical" evidence="6">
    <location>
        <begin position="212"/>
        <end position="230"/>
    </location>
</feature>
<feature type="transmembrane region" description="Helical" evidence="6">
    <location>
        <begin position="151"/>
        <end position="171"/>
    </location>
</feature>
<dbReference type="InParanoid" id="K3WPR2"/>
<dbReference type="PANTHER" id="PTHR12822:SF2">
    <property type="entry name" value="PROTEIN YIPF"/>
    <property type="match status" value="1"/>
</dbReference>
<dbReference type="InterPro" id="IPR006977">
    <property type="entry name" value="Yip1_dom"/>
</dbReference>
<dbReference type="GO" id="GO:0016192">
    <property type="term" value="P:vesicle-mediated transport"/>
    <property type="evidence" value="ECO:0007669"/>
    <property type="project" value="InterPro"/>
</dbReference>
<dbReference type="AlphaFoldDB" id="K3WPR2"/>
<proteinExistence type="inferred from homology"/>
<dbReference type="eggNOG" id="KOG3114">
    <property type="taxonomic scope" value="Eukaryota"/>
</dbReference>
<protein>
    <recommendedName>
        <fullName evidence="6">Protein YIPF</fullName>
    </recommendedName>
</protein>
<feature type="domain" description="Yip1" evidence="7">
    <location>
        <begin position="97"/>
        <end position="256"/>
    </location>
</feature>
<feature type="transmembrane region" description="Helical" evidence="6">
    <location>
        <begin position="113"/>
        <end position="131"/>
    </location>
</feature>
<evidence type="ECO:0000256" key="3">
    <source>
        <dbReference type="ARBA" id="ARBA00022692"/>
    </source>
</evidence>
<organism evidence="8 9">
    <name type="scientific">Globisporangium ultimum (strain ATCC 200006 / CBS 805.95 / DAOM BR144)</name>
    <name type="common">Pythium ultimum</name>
    <dbReference type="NCBI Taxonomy" id="431595"/>
    <lineage>
        <taxon>Eukaryota</taxon>
        <taxon>Sar</taxon>
        <taxon>Stramenopiles</taxon>
        <taxon>Oomycota</taxon>
        <taxon>Peronosporomycetes</taxon>
        <taxon>Pythiales</taxon>
        <taxon>Pythiaceae</taxon>
        <taxon>Globisporangium</taxon>
    </lineage>
</organism>
<reference evidence="9" key="2">
    <citation type="submission" date="2010-04" db="EMBL/GenBank/DDBJ databases">
        <authorList>
            <person name="Buell R."/>
            <person name="Hamilton J."/>
            <person name="Hostetler J."/>
        </authorList>
    </citation>
    <scope>NUCLEOTIDE SEQUENCE [LARGE SCALE GENOMIC DNA]</scope>
    <source>
        <strain evidence="9">DAOM:BR144</strain>
    </source>
</reference>
<dbReference type="Proteomes" id="UP000019132">
    <property type="component" value="Unassembled WGS sequence"/>
</dbReference>
<dbReference type="OMA" id="VFRRCVA"/>
<dbReference type="GO" id="GO:0000139">
    <property type="term" value="C:Golgi membrane"/>
    <property type="evidence" value="ECO:0007669"/>
    <property type="project" value="UniProtKB-SubCell"/>
</dbReference>